<dbReference type="Pfam" id="PF00385">
    <property type="entry name" value="Chromo"/>
    <property type="match status" value="1"/>
</dbReference>
<dbReference type="AlphaFoldDB" id="A0A392VLE4"/>
<feature type="domain" description="Chromo" evidence="1">
    <location>
        <begin position="2"/>
        <end position="49"/>
    </location>
</feature>
<evidence type="ECO:0000313" key="2">
    <source>
        <dbReference type="EMBL" id="MCI87220.1"/>
    </source>
</evidence>
<dbReference type="InterPro" id="IPR023780">
    <property type="entry name" value="Chromo_domain"/>
</dbReference>
<sequence>MYEPEAVLAARKIQQKGEEIKQYLIKWKGKTAEETTWEEAIMMKSQFPKFSLEDKALVEEESIDR</sequence>
<comment type="caution">
    <text evidence="2">The sequence shown here is derived from an EMBL/GenBank/DDBJ whole genome shotgun (WGS) entry which is preliminary data.</text>
</comment>
<keyword evidence="3" id="KW-1185">Reference proteome</keyword>
<keyword evidence="2" id="KW-0695">RNA-directed DNA polymerase</keyword>
<dbReference type="Proteomes" id="UP000265520">
    <property type="component" value="Unassembled WGS sequence"/>
</dbReference>
<reference evidence="2 3" key="1">
    <citation type="journal article" date="2018" name="Front. Plant Sci.">
        <title>Red Clover (Trifolium pratense) and Zigzag Clover (T. medium) - A Picture of Genomic Similarities and Differences.</title>
        <authorList>
            <person name="Dluhosova J."/>
            <person name="Istvanek J."/>
            <person name="Nedelnik J."/>
            <person name="Repkova J."/>
        </authorList>
    </citation>
    <scope>NUCLEOTIDE SEQUENCE [LARGE SCALE GENOMIC DNA]</scope>
    <source>
        <strain evidence="3">cv. 10/8</strain>
        <tissue evidence="2">Leaf</tissue>
    </source>
</reference>
<proteinExistence type="predicted"/>
<dbReference type="InterPro" id="IPR016197">
    <property type="entry name" value="Chromo-like_dom_sf"/>
</dbReference>
<dbReference type="PROSITE" id="PS50013">
    <property type="entry name" value="CHROMO_2"/>
    <property type="match status" value="1"/>
</dbReference>
<keyword evidence="2" id="KW-0548">Nucleotidyltransferase</keyword>
<dbReference type="GO" id="GO:0003964">
    <property type="term" value="F:RNA-directed DNA polymerase activity"/>
    <property type="evidence" value="ECO:0007669"/>
    <property type="project" value="UniProtKB-KW"/>
</dbReference>
<dbReference type="InterPro" id="IPR000953">
    <property type="entry name" value="Chromo/chromo_shadow_dom"/>
</dbReference>
<evidence type="ECO:0000259" key="1">
    <source>
        <dbReference type="PROSITE" id="PS50013"/>
    </source>
</evidence>
<dbReference type="SUPFAM" id="SSF54160">
    <property type="entry name" value="Chromo domain-like"/>
    <property type="match status" value="1"/>
</dbReference>
<organism evidence="2 3">
    <name type="scientific">Trifolium medium</name>
    <dbReference type="NCBI Taxonomy" id="97028"/>
    <lineage>
        <taxon>Eukaryota</taxon>
        <taxon>Viridiplantae</taxon>
        <taxon>Streptophyta</taxon>
        <taxon>Embryophyta</taxon>
        <taxon>Tracheophyta</taxon>
        <taxon>Spermatophyta</taxon>
        <taxon>Magnoliopsida</taxon>
        <taxon>eudicotyledons</taxon>
        <taxon>Gunneridae</taxon>
        <taxon>Pentapetalae</taxon>
        <taxon>rosids</taxon>
        <taxon>fabids</taxon>
        <taxon>Fabales</taxon>
        <taxon>Fabaceae</taxon>
        <taxon>Papilionoideae</taxon>
        <taxon>50 kb inversion clade</taxon>
        <taxon>NPAAA clade</taxon>
        <taxon>Hologalegina</taxon>
        <taxon>IRL clade</taxon>
        <taxon>Trifolieae</taxon>
        <taxon>Trifolium</taxon>
    </lineage>
</organism>
<protein>
    <submittedName>
        <fullName evidence="2">RNA-directed DNA polymerase (Reverse transcriptase)</fullName>
    </submittedName>
</protein>
<dbReference type="EMBL" id="LXQA011160565">
    <property type="protein sequence ID" value="MCI87220.1"/>
    <property type="molecule type" value="Genomic_DNA"/>
</dbReference>
<name>A0A392VLE4_9FABA</name>
<keyword evidence="2" id="KW-0808">Transferase</keyword>
<feature type="non-terminal residue" evidence="2">
    <location>
        <position position="65"/>
    </location>
</feature>
<evidence type="ECO:0000313" key="3">
    <source>
        <dbReference type="Proteomes" id="UP000265520"/>
    </source>
</evidence>
<dbReference type="Gene3D" id="2.40.50.40">
    <property type="match status" value="1"/>
</dbReference>
<accession>A0A392VLE4</accession>